<dbReference type="AlphaFoldDB" id="A0AAV7VCJ8"/>
<organism evidence="1 2">
    <name type="scientific">Pleurodeles waltl</name>
    <name type="common">Iberian ribbed newt</name>
    <dbReference type="NCBI Taxonomy" id="8319"/>
    <lineage>
        <taxon>Eukaryota</taxon>
        <taxon>Metazoa</taxon>
        <taxon>Chordata</taxon>
        <taxon>Craniata</taxon>
        <taxon>Vertebrata</taxon>
        <taxon>Euteleostomi</taxon>
        <taxon>Amphibia</taxon>
        <taxon>Batrachia</taxon>
        <taxon>Caudata</taxon>
        <taxon>Salamandroidea</taxon>
        <taxon>Salamandridae</taxon>
        <taxon>Pleurodelinae</taxon>
        <taxon>Pleurodeles</taxon>
    </lineage>
</organism>
<protein>
    <submittedName>
        <fullName evidence="1">Uncharacterized protein</fullName>
    </submittedName>
</protein>
<gene>
    <name evidence="1" type="ORF">NDU88_002445</name>
</gene>
<name>A0AAV7VCJ8_PLEWA</name>
<sequence>MVRIRTSHPPNHLPGRILRRISVPGQARASAKSRSLPKPLLPRHLRCGSELKFFVPRSAGARWVPQQEKRDQFEQARSGATFNKAGLCAGGLGWPCAPRAAPRGLANSSGAHDGVAASSPYLSDGDGVRVTAPVHQARSPDQLGQAVPEVLEVSADLGDVFIFHWDRSALGRV</sequence>
<accession>A0AAV7VCJ8</accession>
<evidence type="ECO:0000313" key="2">
    <source>
        <dbReference type="Proteomes" id="UP001066276"/>
    </source>
</evidence>
<dbReference type="Proteomes" id="UP001066276">
    <property type="component" value="Chromosome 2_1"/>
</dbReference>
<dbReference type="EMBL" id="JANPWB010000003">
    <property type="protein sequence ID" value="KAJ1198606.1"/>
    <property type="molecule type" value="Genomic_DNA"/>
</dbReference>
<keyword evidence="2" id="KW-1185">Reference proteome</keyword>
<proteinExistence type="predicted"/>
<comment type="caution">
    <text evidence="1">The sequence shown here is derived from an EMBL/GenBank/DDBJ whole genome shotgun (WGS) entry which is preliminary data.</text>
</comment>
<reference evidence="1" key="1">
    <citation type="journal article" date="2022" name="bioRxiv">
        <title>Sequencing and chromosome-scale assembly of the giantPleurodeles waltlgenome.</title>
        <authorList>
            <person name="Brown T."/>
            <person name="Elewa A."/>
            <person name="Iarovenko S."/>
            <person name="Subramanian E."/>
            <person name="Araus A.J."/>
            <person name="Petzold A."/>
            <person name="Susuki M."/>
            <person name="Suzuki K.-i.T."/>
            <person name="Hayashi T."/>
            <person name="Toyoda A."/>
            <person name="Oliveira C."/>
            <person name="Osipova E."/>
            <person name="Leigh N.D."/>
            <person name="Simon A."/>
            <person name="Yun M.H."/>
        </authorList>
    </citation>
    <scope>NUCLEOTIDE SEQUENCE</scope>
    <source>
        <strain evidence="1">20211129_DDA</strain>
        <tissue evidence="1">Liver</tissue>
    </source>
</reference>
<evidence type="ECO:0000313" key="1">
    <source>
        <dbReference type="EMBL" id="KAJ1198606.1"/>
    </source>
</evidence>